<dbReference type="GO" id="GO:0003676">
    <property type="term" value="F:nucleic acid binding"/>
    <property type="evidence" value="ECO:0007669"/>
    <property type="project" value="InterPro"/>
</dbReference>
<evidence type="ECO:0000313" key="1">
    <source>
        <dbReference type="EMBL" id="QQP42310.1"/>
    </source>
</evidence>
<reference evidence="2" key="1">
    <citation type="submission" date="2021-01" db="EMBL/GenBank/DDBJ databases">
        <title>Caligus Genome Assembly.</title>
        <authorList>
            <person name="Gallardo-Escarate C."/>
        </authorList>
    </citation>
    <scope>NUCLEOTIDE SEQUENCE [LARGE SCALE GENOMIC DNA]</scope>
</reference>
<keyword evidence="2" id="KW-1185">Reference proteome</keyword>
<protein>
    <submittedName>
        <fullName evidence="1">Uncharacterized protein</fullName>
    </submittedName>
</protein>
<dbReference type="Gene3D" id="3.30.420.10">
    <property type="entry name" value="Ribonuclease H-like superfamily/Ribonuclease H"/>
    <property type="match status" value="1"/>
</dbReference>
<name>A0A7T8K2G3_CALRO</name>
<accession>A0A7T8K2G3</accession>
<gene>
    <name evidence="1" type="ORF">FKW44_016930</name>
</gene>
<proteinExistence type="predicted"/>
<dbReference type="Proteomes" id="UP000595437">
    <property type="component" value="Chromosome 11"/>
</dbReference>
<evidence type="ECO:0000313" key="2">
    <source>
        <dbReference type="Proteomes" id="UP000595437"/>
    </source>
</evidence>
<dbReference type="InterPro" id="IPR036397">
    <property type="entry name" value="RNaseH_sf"/>
</dbReference>
<feature type="non-terminal residue" evidence="1">
    <location>
        <position position="1"/>
    </location>
</feature>
<dbReference type="EMBL" id="CP045900">
    <property type="protein sequence ID" value="QQP42310.1"/>
    <property type="molecule type" value="Genomic_DNA"/>
</dbReference>
<organism evidence="1 2">
    <name type="scientific">Caligus rogercresseyi</name>
    <name type="common">Sea louse</name>
    <dbReference type="NCBI Taxonomy" id="217165"/>
    <lineage>
        <taxon>Eukaryota</taxon>
        <taxon>Metazoa</taxon>
        <taxon>Ecdysozoa</taxon>
        <taxon>Arthropoda</taxon>
        <taxon>Crustacea</taxon>
        <taxon>Multicrustacea</taxon>
        <taxon>Hexanauplia</taxon>
        <taxon>Copepoda</taxon>
        <taxon>Siphonostomatoida</taxon>
        <taxon>Caligidae</taxon>
        <taxon>Caligus</taxon>
    </lineage>
</organism>
<dbReference type="AlphaFoldDB" id="A0A7T8K2G3"/>
<sequence>LYETNKMQRVKYCQDILKLFQDHSEDYIGYNLLVQDKSFFYWDSTEWREVWVEPTGARFSTPRVKQTARKTMIVM</sequence>